<dbReference type="EMBL" id="JAMKOV010000008">
    <property type="protein sequence ID" value="KAI8038154.1"/>
    <property type="molecule type" value="Genomic_DNA"/>
</dbReference>
<dbReference type="GO" id="GO:0033617">
    <property type="term" value="P:mitochondrial respiratory chain complex IV assembly"/>
    <property type="evidence" value="ECO:0007669"/>
    <property type="project" value="TreeGrafter"/>
</dbReference>
<feature type="compositionally biased region" description="Acidic residues" evidence="1">
    <location>
        <begin position="174"/>
        <end position="185"/>
    </location>
</feature>
<reference evidence="2" key="1">
    <citation type="journal article" date="2023" name="Genome Biol. Evol.">
        <title>Long-read-based Genome Assembly of Drosophila gunungcola Reveals Fewer Chemosensory Genes in Flower-breeding Species.</title>
        <authorList>
            <person name="Negi A."/>
            <person name="Liao B.Y."/>
            <person name="Yeh S.D."/>
        </authorList>
    </citation>
    <scope>NUCLEOTIDE SEQUENCE</scope>
    <source>
        <strain evidence="2">Sukarami</strain>
    </source>
</reference>
<dbReference type="Proteomes" id="UP001059596">
    <property type="component" value="Unassembled WGS sequence"/>
</dbReference>
<dbReference type="InterPro" id="IPR014807">
    <property type="entry name" value="Coa1"/>
</dbReference>
<dbReference type="GO" id="GO:0032981">
    <property type="term" value="P:mitochondrial respiratory chain complex I assembly"/>
    <property type="evidence" value="ECO:0007669"/>
    <property type="project" value="TreeGrafter"/>
</dbReference>
<comment type="caution">
    <text evidence="2">The sequence shown here is derived from an EMBL/GenBank/DDBJ whole genome shotgun (WGS) entry which is preliminary data.</text>
</comment>
<proteinExistence type="predicted"/>
<gene>
    <name evidence="2" type="ORF">M5D96_008843</name>
</gene>
<evidence type="ECO:0000313" key="3">
    <source>
        <dbReference type="Proteomes" id="UP001059596"/>
    </source>
</evidence>
<dbReference type="GO" id="GO:0005743">
    <property type="term" value="C:mitochondrial inner membrane"/>
    <property type="evidence" value="ECO:0007669"/>
    <property type="project" value="TreeGrafter"/>
</dbReference>
<accession>A0A9P9YJJ9</accession>
<name>A0A9P9YJJ9_9MUSC</name>
<evidence type="ECO:0008006" key="4">
    <source>
        <dbReference type="Google" id="ProtNLM"/>
    </source>
</evidence>
<dbReference type="Pfam" id="PF08695">
    <property type="entry name" value="Coa1"/>
    <property type="match status" value="1"/>
</dbReference>
<dbReference type="OrthoDB" id="10037790at2759"/>
<evidence type="ECO:0000256" key="1">
    <source>
        <dbReference type="SAM" id="MobiDB-lite"/>
    </source>
</evidence>
<feature type="compositionally biased region" description="Low complexity" evidence="1">
    <location>
        <begin position="186"/>
        <end position="209"/>
    </location>
</feature>
<dbReference type="PANTHER" id="PTHR47148:SF1">
    <property type="entry name" value="CYTOCHROME C OXIDASE ASSEMBLY FACTOR 1 HOMOLOG"/>
    <property type="match status" value="1"/>
</dbReference>
<keyword evidence="3" id="KW-1185">Reference proteome</keyword>
<feature type="region of interest" description="Disordered" evidence="1">
    <location>
        <begin position="142"/>
        <end position="224"/>
    </location>
</feature>
<dbReference type="AlphaFoldDB" id="A0A9P9YJJ9"/>
<sequence length="224" mass="25193">MPTLKLRIGLPSRRTMGSICICGALASISGLAYMRWSLEDRVRHTEYYQLAIQQLRQHSGAVGLLGEPIRESGFSQSNEKNRCDADQAQLQVAVQGPKDKGTVYFWATKSQNQGWLIDRLELETKQHPNTRFLLKKPQNYALLSNEGDPDPQVSAEGPDESQQSHGTPEQQEQAGDEEQEQEQEQEQAVQAHPSIQNNPPQQLRQRQGQEPPPFVHTAEGGRMQ</sequence>
<protein>
    <recommendedName>
        <fullName evidence="4">Cytochrome c oxidase assembly factor 1 homolog</fullName>
    </recommendedName>
</protein>
<organism evidence="2 3">
    <name type="scientific">Drosophila gunungcola</name>
    <name type="common">fruit fly</name>
    <dbReference type="NCBI Taxonomy" id="103775"/>
    <lineage>
        <taxon>Eukaryota</taxon>
        <taxon>Metazoa</taxon>
        <taxon>Ecdysozoa</taxon>
        <taxon>Arthropoda</taxon>
        <taxon>Hexapoda</taxon>
        <taxon>Insecta</taxon>
        <taxon>Pterygota</taxon>
        <taxon>Neoptera</taxon>
        <taxon>Endopterygota</taxon>
        <taxon>Diptera</taxon>
        <taxon>Brachycera</taxon>
        <taxon>Muscomorpha</taxon>
        <taxon>Ephydroidea</taxon>
        <taxon>Drosophilidae</taxon>
        <taxon>Drosophila</taxon>
        <taxon>Sophophora</taxon>
    </lineage>
</organism>
<evidence type="ECO:0000313" key="2">
    <source>
        <dbReference type="EMBL" id="KAI8038154.1"/>
    </source>
</evidence>
<dbReference type="PANTHER" id="PTHR47148">
    <property type="entry name" value="CYTOCHROME C OXIDASE ASSEMBLY FACTOR 1 HOMOLOG"/>
    <property type="match status" value="1"/>
</dbReference>